<protein>
    <submittedName>
        <fullName evidence="1">Uncharacterized protein</fullName>
    </submittedName>
</protein>
<organism evidence="1">
    <name type="scientific">Arundo donax</name>
    <name type="common">Giant reed</name>
    <name type="synonym">Donax arundinaceus</name>
    <dbReference type="NCBI Taxonomy" id="35708"/>
    <lineage>
        <taxon>Eukaryota</taxon>
        <taxon>Viridiplantae</taxon>
        <taxon>Streptophyta</taxon>
        <taxon>Embryophyta</taxon>
        <taxon>Tracheophyta</taxon>
        <taxon>Spermatophyta</taxon>
        <taxon>Magnoliopsida</taxon>
        <taxon>Liliopsida</taxon>
        <taxon>Poales</taxon>
        <taxon>Poaceae</taxon>
        <taxon>PACMAD clade</taxon>
        <taxon>Arundinoideae</taxon>
        <taxon>Arundineae</taxon>
        <taxon>Arundo</taxon>
    </lineage>
</organism>
<evidence type="ECO:0000313" key="1">
    <source>
        <dbReference type="EMBL" id="JAD78017.1"/>
    </source>
</evidence>
<accession>A0A0A9D2Q5</accession>
<reference evidence="1" key="2">
    <citation type="journal article" date="2015" name="Data Brief">
        <title>Shoot transcriptome of the giant reed, Arundo donax.</title>
        <authorList>
            <person name="Barrero R.A."/>
            <person name="Guerrero F.D."/>
            <person name="Moolhuijzen P."/>
            <person name="Goolsby J.A."/>
            <person name="Tidwell J."/>
            <person name="Bellgard S.E."/>
            <person name="Bellgard M.I."/>
        </authorList>
    </citation>
    <scope>NUCLEOTIDE SEQUENCE</scope>
    <source>
        <tissue evidence="1">Shoot tissue taken approximately 20 cm above the soil surface</tissue>
    </source>
</reference>
<dbReference type="AlphaFoldDB" id="A0A0A9D2Q5"/>
<proteinExistence type="predicted"/>
<dbReference type="EMBL" id="GBRH01219878">
    <property type="protein sequence ID" value="JAD78017.1"/>
    <property type="molecule type" value="Transcribed_RNA"/>
</dbReference>
<reference evidence="1" key="1">
    <citation type="submission" date="2014-09" db="EMBL/GenBank/DDBJ databases">
        <authorList>
            <person name="Magalhaes I.L.F."/>
            <person name="Oliveira U."/>
            <person name="Santos F.R."/>
            <person name="Vidigal T.H.D.A."/>
            <person name="Brescovit A.D."/>
            <person name="Santos A.J."/>
        </authorList>
    </citation>
    <scope>NUCLEOTIDE SEQUENCE</scope>
    <source>
        <tissue evidence="1">Shoot tissue taken approximately 20 cm above the soil surface</tissue>
    </source>
</reference>
<sequence length="64" mass="7192">MPPPPRRQTVWCHLASTASWLGVPSTVSSTQSIQHFSLPKREEGRARLQHLILMRRLSAVPSTC</sequence>
<name>A0A0A9D2Q5_ARUDO</name>